<feature type="compositionally biased region" description="Basic and acidic residues" evidence="1">
    <location>
        <begin position="1"/>
        <end position="24"/>
    </location>
</feature>
<feature type="compositionally biased region" description="Low complexity" evidence="1">
    <location>
        <begin position="80"/>
        <end position="117"/>
    </location>
</feature>
<dbReference type="Proteomes" id="UP000198716">
    <property type="component" value="Unassembled WGS sequence"/>
</dbReference>
<feature type="region of interest" description="Disordered" evidence="1">
    <location>
        <begin position="1"/>
        <end position="261"/>
    </location>
</feature>
<dbReference type="EMBL" id="FOMZ01000020">
    <property type="protein sequence ID" value="SFE64751.1"/>
    <property type="molecule type" value="Genomic_DNA"/>
</dbReference>
<protein>
    <submittedName>
        <fullName evidence="3">Vancomycin resistance protein YoaR, contains peptidoglycan-binding and VanW domains</fullName>
    </submittedName>
</protein>
<feature type="compositionally biased region" description="Low complexity" evidence="1">
    <location>
        <begin position="208"/>
        <end position="227"/>
    </location>
</feature>
<name>A0A1I2C8S9_9ACTN</name>
<proteinExistence type="predicted"/>
<feature type="compositionally biased region" description="Gly residues" evidence="1">
    <location>
        <begin position="118"/>
        <end position="129"/>
    </location>
</feature>
<sequence length="830" mass="88078">MPEDHERPDRTEGDRDRRADEPTERIQFLTGDLSGSGASSGGAAADGTSESAAGGRSDDDEAVDESRRSTKPGMTPPHVAGPEAAAAANTETGSTTTGGSAARNSTTGGSAESETGTGSTGAGSTGAAGTGTDNGVPPEEDTERTDVIPPIAEETTAVPLEGDTERTDTIPAVTESTRSVDSGAAATAYVPASPEHYSGNATAGFDHQQPQQVPYGQPQQAPYGQDQRFGTPPGYPQQPPFGMHVDESGSPGESGGSRFRRGLPDNKSLLRAGLAAGITIGVLALLYLGDLAFSSGQVPRGTTVAGVDVGGLDPAAAERELRSQLDDSLSEPIQLQVGKATSSIDPKAAGLSMDWDATLDKAGSQPLNPITRLTSFFITREVTPESNVDREKLRAQLKQVHNDLHREPVEGTIRFEGSEPVPVFPVTGRNVDMDRAMDVVVRDWVGNQPVSLPYTKEDVRTDEAGVRRALEGVARPAVSGPVTVNGDGVQATLAPADIAAALRFEPNDSGGLNWRLDVPAARDVVKPQLKSTLKEGESASFVFEDGEPTVEPSETGRGIDWKKTFEPLREKLTKSGSDTIEAVYKDVPAELTTEQAKKLGIKEKVSTFTTGGFSQDSGVNIKRVAQEVDGALVKPGETFSLNGHTGIRQEEQGYIASGIIKNGRPDEAVGGGISQFATTLYNASYLAGMKDVEHKAHSYYISRYPMGREATVFQRPDGTSVIDVKFKNVSDSGILIRTAWTPESVSVTFWGTKQYEVKSKTSDKTDVTEPEKVTVPADEECVPTNGKKGFTVSNTRIRKDLETGEVTKDRQKTVYDPQPIVKCAEKKGEE</sequence>
<dbReference type="InterPro" id="IPR022029">
    <property type="entry name" value="YoaR-like_PG-bd"/>
</dbReference>
<dbReference type="RefSeq" id="WP_092929876.1">
    <property type="nucleotide sequence ID" value="NZ_FOMZ01000020.1"/>
</dbReference>
<dbReference type="PANTHER" id="PTHR35788">
    <property type="entry name" value="EXPORTED PROTEIN-RELATED"/>
    <property type="match status" value="1"/>
</dbReference>
<keyword evidence="4" id="KW-1185">Reference proteome</keyword>
<dbReference type="InterPro" id="IPR007391">
    <property type="entry name" value="Vancomycin_resist_VanW"/>
</dbReference>
<dbReference type="InterPro" id="IPR052913">
    <property type="entry name" value="Glycopeptide_resist_protein"/>
</dbReference>
<evidence type="ECO:0000259" key="2">
    <source>
        <dbReference type="Pfam" id="PF12229"/>
    </source>
</evidence>
<dbReference type="Pfam" id="PF12229">
    <property type="entry name" value="PG_binding_4"/>
    <property type="match status" value="2"/>
</dbReference>
<reference evidence="4" key="1">
    <citation type="submission" date="2016-10" db="EMBL/GenBank/DDBJ databases">
        <authorList>
            <person name="Varghese N."/>
            <person name="Submissions S."/>
        </authorList>
    </citation>
    <scope>NUCLEOTIDE SEQUENCE [LARGE SCALE GENOMIC DNA]</scope>
    <source>
        <strain evidence="4">DSM 45004</strain>
    </source>
</reference>
<organism evidence="3 4">
    <name type="scientific">Actinopolyspora alba</name>
    <dbReference type="NCBI Taxonomy" id="673379"/>
    <lineage>
        <taxon>Bacteria</taxon>
        <taxon>Bacillati</taxon>
        <taxon>Actinomycetota</taxon>
        <taxon>Actinomycetes</taxon>
        <taxon>Actinopolysporales</taxon>
        <taxon>Actinopolysporaceae</taxon>
        <taxon>Actinopolyspora</taxon>
        <taxon>Actinopolyspora alba group</taxon>
    </lineage>
</organism>
<dbReference type="AlphaFoldDB" id="A0A1I2C8S9"/>
<feature type="domain" description="YoaR-like putative peptidoglycan binding" evidence="2">
    <location>
        <begin position="512"/>
        <end position="580"/>
    </location>
</feature>
<evidence type="ECO:0000256" key="1">
    <source>
        <dbReference type="SAM" id="MobiDB-lite"/>
    </source>
</evidence>
<gene>
    <name evidence="3" type="ORF">SAMN04487819_1206</name>
</gene>
<feature type="compositionally biased region" description="Low complexity" evidence="1">
    <location>
        <begin position="29"/>
        <end position="55"/>
    </location>
</feature>
<dbReference type="Pfam" id="PF04294">
    <property type="entry name" value="VanW"/>
    <property type="match status" value="1"/>
</dbReference>
<dbReference type="PANTHER" id="PTHR35788:SF1">
    <property type="entry name" value="EXPORTED PROTEIN"/>
    <property type="match status" value="1"/>
</dbReference>
<accession>A0A1I2C8S9</accession>
<evidence type="ECO:0000313" key="3">
    <source>
        <dbReference type="EMBL" id="SFE64751.1"/>
    </source>
</evidence>
<evidence type="ECO:0000313" key="4">
    <source>
        <dbReference type="Proteomes" id="UP000198716"/>
    </source>
</evidence>
<feature type="domain" description="YoaR-like putative peptidoglycan binding" evidence="2">
    <location>
        <begin position="344"/>
        <end position="441"/>
    </location>
</feature>